<dbReference type="SUPFAM" id="SSF50346">
    <property type="entry name" value="PRC-barrel domain"/>
    <property type="match status" value="1"/>
</dbReference>
<dbReference type="OrthoDB" id="68960at2157"/>
<dbReference type="AlphaFoldDB" id="A0A7K4HQ44"/>
<reference evidence="2 3" key="1">
    <citation type="submission" date="2020-06" db="EMBL/GenBank/DDBJ databases">
        <title>Methanofollis fontis sp. nov., a methanogen isolated from marine sediments near a cold seep at Four-Way Closure Ridge offshore southwestern Taiwan.</title>
        <authorList>
            <person name="Chen S.-C."/>
            <person name="Teng N.-H."/>
            <person name="Lin Y.-S."/>
            <person name="Lai M.-C."/>
            <person name="Chen H.-H."/>
            <person name="Wang C.-C."/>
        </authorList>
    </citation>
    <scope>NUCLEOTIDE SEQUENCE [LARGE SCALE GENOMIC DNA]</scope>
    <source>
        <strain evidence="2 3">DSM 2702</strain>
    </source>
</reference>
<dbReference type="PANTHER" id="PTHR38137">
    <property type="entry name" value="PRC-BARREL DOMAIN PROTEIN"/>
    <property type="match status" value="1"/>
</dbReference>
<accession>A0A7K4HQ44</accession>
<organism evidence="2 3">
    <name type="scientific">Methanofollis tationis</name>
    <dbReference type="NCBI Taxonomy" id="81417"/>
    <lineage>
        <taxon>Archaea</taxon>
        <taxon>Methanobacteriati</taxon>
        <taxon>Methanobacteriota</taxon>
        <taxon>Stenosarchaea group</taxon>
        <taxon>Methanomicrobia</taxon>
        <taxon>Methanomicrobiales</taxon>
        <taxon>Methanomicrobiaceae</taxon>
        <taxon>Methanofollis</taxon>
    </lineage>
</organism>
<sequence length="89" mass="9812">MKTQVTELFGMNVYTDKAILVGEVDDVLLDIDGKKIDALAVGKLNPELADSKGHRGLLIPFRIIKNVGDIIIVRHISTAFRSTKDESFS</sequence>
<feature type="domain" description="PRC-barrel" evidence="1">
    <location>
        <begin position="5"/>
        <end position="74"/>
    </location>
</feature>
<dbReference type="Pfam" id="PF05239">
    <property type="entry name" value="PRC"/>
    <property type="match status" value="1"/>
</dbReference>
<dbReference type="Gene3D" id="2.30.30.240">
    <property type="entry name" value="PRC-barrel domain"/>
    <property type="match status" value="1"/>
</dbReference>
<evidence type="ECO:0000259" key="1">
    <source>
        <dbReference type="Pfam" id="PF05239"/>
    </source>
</evidence>
<evidence type="ECO:0000313" key="2">
    <source>
        <dbReference type="EMBL" id="NVO67384.1"/>
    </source>
</evidence>
<evidence type="ECO:0000313" key="3">
    <source>
        <dbReference type="Proteomes" id="UP000570823"/>
    </source>
</evidence>
<name>A0A7K4HQ44_9EURY</name>
<dbReference type="RefSeq" id="WP_176788979.1">
    <property type="nucleotide sequence ID" value="NZ_JABXWR010000001.1"/>
</dbReference>
<proteinExistence type="predicted"/>
<dbReference type="Proteomes" id="UP000570823">
    <property type="component" value="Unassembled WGS sequence"/>
</dbReference>
<dbReference type="InterPro" id="IPR027275">
    <property type="entry name" value="PRC-brl_dom"/>
</dbReference>
<keyword evidence="3" id="KW-1185">Reference proteome</keyword>
<protein>
    <submittedName>
        <fullName evidence="2">PRC-barrel domain-containing protein</fullName>
    </submittedName>
</protein>
<dbReference type="InterPro" id="IPR011033">
    <property type="entry name" value="PRC_barrel-like_sf"/>
</dbReference>
<gene>
    <name evidence="2" type="ORF">HWN36_08720</name>
</gene>
<dbReference type="PANTHER" id="PTHR38137:SF1">
    <property type="entry name" value="PRC-BARREL DOMAIN-CONTAINING PROTEIN"/>
    <property type="match status" value="1"/>
</dbReference>
<dbReference type="EMBL" id="JABXWR010000001">
    <property type="protein sequence ID" value="NVO67384.1"/>
    <property type="molecule type" value="Genomic_DNA"/>
</dbReference>
<comment type="caution">
    <text evidence="2">The sequence shown here is derived from an EMBL/GenBank/DDBJ whole genome shotgun (WGS) entry which is preliminary data.</text>
</comment>